<proteinExistence type="predicted"/>
<dbReference type="AlphaFoldDB" id="A0A8S9LX00"/>
<name>A0A8S9LX00_BRACR</name>
<sequence length="76" mass="8619">MLSSSSRKPYNDDYDDDDDLDSDDSLEDGFLDLGSLGAFGISRFQPRSATAITSRGLRNHWMSNPRHRSRGGNRRR</sequence>
<organism evidence="2">
    <name type="scientific">Brassica cretica</name>
    <name type="common">Mustard</name>
    <dbReference type="NCBI Taxonomy" id="69181"/>
    <lineage>
        <taxon>Eukaryota</taxon>
        <taxon>Viridiplantae</taxon>
        <taxon>Streptophyta</taxon>
        <taxon>Embryophyta</taxon>
        <taxon>Tracheophyta</taxon>
        <taxon>Spermatophyta</taxon>
        <taxon>Magnoliopsida</taxon>
        <taxon>eudicotyledons</taxon>
        <taxon>Gunneridae</taxon>
        <taxon>Pentapetalae</taxon>
        <taxon>rosids</taxon>
        <taxon>malvids</taxon>
        <taxon>Brassicales</taxon>
        <taxon>Brassicaceae</taxon>
        <taxon>Brassiceae</taxon>
        <taxon>Brassica</taxon>
    </lineage>
</organism>
<feature type="region of interest" description="Disordered" evidence="1">
    <location>
        <begin position="1"/>
        <end position="25"/>
    </location>
</feature>
<gene>
    <name evidence="2" type="ORF">F2Q70_00009125</name>
</gene>
<accession>A0A8S9LX00</accession>
<feature type="region of interest" description="Disordered" evidence="1">
    <location>
        <begin position="55"/>
        <end position="76"/>
    </location>
</feature>
<feature type="compositionally biased region" description="Basic residues" evidence="1">
    <location>
        <begin position="65"/>
        <end position="76"/>
    </location>
</feature>
<dbReference type="EMBL" id="QGKY02000089">
    <property type="protein sequence ID" value="KAF2610361.1"/>
    <property type="molecule type" value="Genomic_DNA"/>
</dbReference>
<comment type="caution">
    <text evidence="2">The sequence shown here is derived from an EMBL/GenBank/DDBJ whole genome shotgun (WGS) entry which is preliminary data.</text>
</comment>
<protein>
    <submittedName>
        <fullName evidence="2">Uncharacterized protein</fullName>
    </submittedName>
</protein>
<evidence type="ECO:0000256" key="1">
    <source>
        <dbReference type="SAM" id="MobiDB-lite"/>
    </source>
</evidence>
<feature type="compositionally biased region" description="Acidic residues" evidence="1">
    <location>
        <begin position="12"/>
        <end position="25"/>
    </location>
</feature>
<evidence type="ECO:0000313" key="2">
    <source>
        <dbReference type="EMBL" id="KAF2610361.1"/>
    </source>
</evidence>
<reference evidence="2" key="1">
    <citation type="submission" date="2019-12" db="EMBL/GenBank/DDBJ databases">
        <title>Genome sequencing and annotation of Brassica cretica.</title>
        <authorList>
            <person name="Studholme D.J."/>
            <person name="Sarris P.F."/>
        </authorList>
    </citation>
    <scope>NUCLEOTIDE SEQUENCE</scope>
    <source>
        <strain evidence="2">PFS-102/07</strain>
        <tissue evidence="2">Leaf</tissue>
    </source>
</reference>